<gene>
    <name evidence="2" type="ORF">CHRIB12_LOCUS9364</name>
</gene>
<comment type="caution">
    <text evidence="2">The sequence shown here is derived from an EMBL/GenBank/DDBJ whole genome shotgun (WGS) entry which is preliminary data.</text>
</comment>
<sequence length="468" mass="53890">MEQTPETELRPIYKPTSKYNLQDALGLKNEKQRWLAYLEIMRECLYEKNVDFTADYRSQKHTITAQIVRSFKKKAPDFPITAADWAVKEMLVSTIQNKRYYLKKKKNELENNLRVPPQNSPALQDCPPPSPQAQQDPPSPVEPSDEQVQIRPPVEPSDEQVQIRPPEPRTDEQVQMVHKRSQNKLQERKNKSFSNNKRKRDKVNSLNETIENKDKEITQLKRQKTFASKRGSARQVVADYIKELEKKVQELQEQVNGMDWAYRDDQRELLRVHNELKKAERKITRLEGEERDEEGQERRQRRGQGRGKRGNVVLQKSILPYNFDSGEQPETEQPATGLQNKQEPLVLIISPSVTSDDSSSGSPSVGVGVSETFSNNGTKKPNINNEFDNDDRNEEQDHGQDDQVKVLDTNTDDANEDFCSTQKNDKKRTKIDTSMRKRAKPDEKILLAINKIGGPTIDSNISDKAKSR</sequence>
<reference evidence="2" key="1">
    <citation type="submission" date="2020-05" db="EMBL/GenBank/DDBJ databases">
        <authorList>
            <person name="Rincon C."/>
            <person name="Sanders R I."/>
            <person name="Robbins C."/>
            <person name="Chaturvedi A."/>
        </authorList>
    </citation>
    <scope>NUCLEOTIDE SEQUENCE</scope>
    <source>
        <strain evidence="2">CHB12</strain>
    </source>
</reference>
<feature type="compositionally biased region" description="Polar residues" evidence="1">
    <location>
        <begin position="371"/>
        <end position="381"/>
    </location>
</feature>
<evidence type="ECO:0000256" key="1">
    <source>
        <dbReference type="SAM" id="MobiDB-lite"/>
    </source>
</evidence>
<name>A0A916E6I2_9GLOM</name>
<feature type="region of interest" description="Disordered" evidence="1">
    <location>
        <begin position="280"/>
        <end position="437"/>
    </location>
</feature>
<dbReference type="AlphaFoldDB" id="A0A916E6I2"/>
<dbReference type="Proteomes" id="UP000684084">
    <property type="component" value="Unassembled WGS sequence"/>
</dbReference>
<organism evidence="2 3">
    <name type="scientific">Rhizophagus irregularis</name>
    <dbReference type="NCBI Taxonomy" id="588596"/>
    <lineage>
        <taxon>Eukaryota</taxon>
        <taxon>Fungi</taxon>
        <taxon>Fungi incertae sedis</taxon>
        <taxon>Mucoromycota</taxon>
        <taxon>Glomeromycotina</taxon>
        <taxon>Glomeromycetes</taxon>
        <taxon>Glomerales</taxon>
        <taxon>Glomeraceae</taxon>
        <taxon>Rhizophagus</taxon>
    </lineage>
</organism>
<dbReference type="EMBL" id="CAGKOT010000018">
    <property type="protein sequence ID" value="CAB5363089.1"/>
    <property type="molecule type" value="Genomic_DNA"/>
</dbReference>
<evidence type="ECO:0000313" key="3">
    <source>
        <dbReference type="Proteomes" id="UP000684084"/>
    </source>
</evidence>
<feature type="compositionally biased region" description="Pro residues" evidence="1">
    <location>
        <begin position="126"/>
        <end position="141"/>
    </location>
</feature>
<feature type="compositionally biased region" description="Basic and acidic residues" evidence="1">
    <location>
        <begin position="395"/>
        <end position="405"/>
    </location>
</feature>
<feature type="compositionally biased region" description="Polar residues" evidence="1">
    <location>
        <begin position="331"/>
        <end position="342"/>
    </location>
</feature>
<protein>
    <submittedName>
        <fullName evidence="2">Uncharacterized protein</fullName>
    </submittedName>
</protein>
<proteinExistence type="predicted"/>
<dbReference type="OrthoDB" id="2400047at2759"/>
<dbReference type="VEuPathDB" id="FungiDB:RhiirFUN_006515"/>
<feature type="region of interest" description="Disordered" evidence="1">
    <location>
        <begin position="112"/>
        <end position="210"/>
    </location>
</feature>
<accession>A0A916E6I2</accession>
<feature type="compositionally biased region" description="Basic residues" evidence="1">
    <location>
        <begin position="299"/>
        <end position="309"/>
    </location>
</feature>
<feature type="compositionally biased region" description="Low complexity" evidence="1">
    <location>
        <begin position="350"/>
        <end position="370"/>
    </location>
</feature>
<evidence type="ECO:0000313" key="2">
    <source>
        <dbReference type="EMBL" id="CAB5363089.1"/>
    </source>
</evidence>